<name>A0A382LGQ3_9ZZZZ</name>
<protein>
    <submittedName>
        <fullName evidence="1">Uncharacterized protein</fullName>
    </submittedName>
</protein>
<sequence length="327" mass="35882">VSSYDLPLEAFRLSRGLSRDSGSDAALAEALEALKPQVHKLRQHFWDHSYTGSVDLDYSGPLADAYLLAYVPGYIQQSLMAYQEAGLDSASVTTVGFFCCGPCPEAVGLVKHLGQQQHPGNLRFHFFDVNHEGWRITREALLEVGCTRRWSGQLELETPLSLDLSEPQAVAEHASVISALDLAVFQNFDNEMGEAQNVMRSNIERVAALLPASSTLVLSDLHYAADRSEANHQVLKERLAPFGEVHAWKSPGSKGVRVLWPKGLVRSHLLVGETAEIPLGKPRLVPRTGHDASFLVVKRPEDAQGVRDQVISPQLLSSAPALPVRLR</sequence>
<feature type="non-terminal residue" evidence="1">
    <location>
        <position position="1"/>
    </location>
</feature>
<evidence type="ECO:0000313" key="1">
    <source>
        <dbReference type="EMBL" id="SVC35786.1"/>
    </source>
</evidence>
<organism evidence="1">
    <name type="scientific">marine metagenome</name>
    <dbReference type="NCBI Taxonomy" id="408172"/>
    <lineage>
        <taxon>unclassified sequences</taxon>
        <taxon>metagenomes</taxon>
        <taxon>ecological metagenomes</taxon>
    </lineage>
</organism>
<proteinExistence type="predicted"/>
<gene>
    <name evidence="1" type="ORF">METZ01_LOCUS288640</name>
</gene>
<dbReference type="EMBL" id="UINC01086902">
    <property type="protein sequence ID" value="SVC35786.1"/>
    <property type="molecule type" value="Genomic_DNA"/>
</dbReference>
<feature type="non-terminal residue" evidence="1">
    <location>
        <position position="327"/>
    </location>
</feature>
<accession>A0A382LGQ3</accession>
<dbReference type="AlphaFoldDB" id="A0A382LGQ3"/>
<reference evidence="1" key="1">
    <citation type="submission" date="2018-05" db="EMBL/GenBank/DDBJ databases">
        <authorList>
            <person name="Lanie J.A."/>
            <person name="Ng W.-L."/>
            <person name="Kazmierczak K.M."/>
            <person name="Andrzejewski T.M."/>
            <person name="Davidsen T.M."/>
            <person name="Wayne K.J."/>
            <person name="Tettelin H."/>
            <person name="Glass J.I."/>
            <person name="Rusch D."/>
            <person name="Podicherti R."/>
            <person name="Tsui H.-C.T."/>
            <person name="Winkler M.E."/>
        </authorList>
    </citation>
    <scope>NUCLEOTIDE SEQUENCE</scope>
</reference>